<organism evidence="1 2">
    <name type="scientific">Nonomuraea angiospora</name>
    <dbReference type="NCBI Taxonomy" id="46172"/>
    <lineage>
        <taxon>Bacteria</taxon>
        <taxon>Bacillati</taxon>
        <taxon>Actinomycetota</taxon>
        <taxon>Actinomycetes</taxon>
        <taxon>Streptosporangiales</taxon>
        <taxon>Streptosporangiaceae</taxon>
        <taxon>Nonomuraea</taxon>
    </lineage>
</organism>
<sequence length="122" mass="13176">MAENIPQLARFLALRHIWPTLINGWAATSARESVPAAERLLAAGADRTDLVRVARSVAYETAFALLYSITAHGYDDEAPDAPGWRLMETTPAGELTGRSLQALHEDLLSMDPSGQEGGDLSE</sequence>
<accession>A0ABR9M705</accession>
<reference evidence="1 2" key="1">
    <citation type="submission" date="2020-10" db="EMBL/GenBank/DDBJ databases">
        <title>Sequencing the genomes of 1000 actinobacteria strains.</title>
        <authorList>
            <person name="Klenk H.-P."/>
        </authorList>
    </citation>
    <scope>NUCLEOTIDE SEQUENCE [LARGE SCALE GENOMIC DNA]</scope>
    <source>
        <strain evidence="1 2">DSM 43173</strain>
    </source>
</reference>
<name>A0ABR9M705_9ACTN</name>
<proteinExistence type="predicted"/>
<keyword evidence="2" id="KW-1185">Reference proteome</keyword>
<gene>
    <name evidence="1" type="ORF">H4W80_006953</name>
</gene>
<dbReference type="EMBL" id="JADBEK010000001">
    <property type="protein sequence ID" value="MBE1588695.1"/>
    <property type="molecule type" value="Genomic_DNA"/>
</dbReference>
<dbReference type="Proteomes" id="UP000633509">
    <property type="component" value="Unassembled WGS sequence"/>
</dbReference>
<comment type="caution">
    <text evidence="1">The sequence shown here is derived from an EMBL/GenBank/DDBJ whole genome shotgun (WGS) entry which is preliminary data.</text>
</comment>
<evidence type="ECO:0000313" key="1">
    <source>
        <dbReference type="EMBL" id="MBE1588695.1"/>
    </source>
</evidence>
<dbReference type="RefSeq" id="WP_225963816.1">
    <property type="nucleotide sequence ID" value="NZ_JADBEK010000001.1"/>
</dbReference>
<protein>
    <submittedName>
        <fullName evidence="1">Uncharacterized protein</fullName>
    </submittedName>
</protein>
<evidence type="ECO:0000313" key="2">
    <source>
        <dbReference type="Proteomes" id="UP000633509"/>
    </source>
</evidence>